<organism evidence="1 2">
    <name type="scientific">Caulobacter segnis</name>
    <dbReference type="NCBI Taxonomy" id="88688"/>
    <lineage>
        <taxon>Bacteria</taxon>
        <taxon>Pseudomonadati</taxon>
        <taxon>Pseudomonadota</taxon>
        <taxon>Alphaproteobacteria</taxon>
        <taxon>Caulobacterales</taxon>
        <taxon>Caulobacteraceae</taxon>
        <taxon>Caulobacter</taxon>
    </lineage>
</organism>
<evidence type="ECO:0000313" key="1">
    <source>
        <dbReference type="EMBL" id="USQ97370.1"/>
    </source>
</evidence>
<proteinExistence type="predicted"/>
<evidence type="ECO:0000313" key="2">
    <source>
        <dbReference type="Proteomes" id="UP001057520"/>
    </source>
</evidence>
<sequence length="386" mass="40166">MLLRRMDEAKAALQQAVARGPRAWEDHAVTLRQFRLILSSLGQPDDWLSILDPPRALHFTGQMTLSGDKDALRDVVAGVLAEERVAFGYGALAAGADILVAEALVAAGADLHVVLPLDQKAFRQSSVEPWGQVWASRYDRLLAAAQSVGVTGPGLDQVSPGAIALGDETAMGMAVLKATALAGEALQLAISTRDEADAFATARWRAAGHRQRMIRPASEASAAAATSPASSTRSTSAVALGCVLDLPPDSDRQVLLTKLARVIDEGPRPLTAPSWSGHTLLLTYATPGEAEAVAHGLRGALGAQMRMAAGYGLTDLVANPFGAGMLAMGSTPETVADLLRVTPPGGFYFELCFAATLALDAPSDTARRLTNLTGDTAGPYALAPGA</sequence>
<reference evidence="1 2" key="1">
    <citation type="submission" date="2022-04" db="EMBL/GenBank/DDBJ databases">
        <title>Genome sequence of soybean root-associated Caulobacter segnis RL271.</title>
        <authorList>
            <person name="Longley R."/>
            <person name="Bonito G."/>
            <person name="Trigodet F."/>
            <person name="Crosson S."/>
            <person name="Fiebig A."/>
        </authorList>
    </citation>
    <scope>NUCLEOTIDE SEQUENCE [LARGE SCALE GENOMIC DNA]</scope>
    <source>
        <strain evidence="1 2">RL271</strain>
    </source>
</reference>
<keyword evidence="2" id="KW-1185">Reference proteome</keyword>
<protein>
    <submittedName>
        <fullName evidence="1">Uncharacterized protein</fullName>
    </submittedName>
</protein>
<dbReference type="EMBL" id="CP096040">
    <property type="protein sequence ID" value="USQ97370.1"/>
    <property type="molecule type" value="Genomic_DNA"/>
</dbReference>
<name>A0ABY4ZXE7_9CAUL</name>
<gene>
    <name evidence="1" type="ORF">MZV50_07470</name>
</gene>
<dbReference type="Proteomes" id="UP001057520">
    <property type="component" value="Chromosome"/>
</dbReference>
<accession>A0ABY4ZXE7</accession>